<evidence type="ECO:0000256" key="9">
    <source>
        <dbReference type="PROSITE-ProRule" id="PRU00322"/>
    </source>
</evidence>
<comment type="similarity">
    <text evidence="2">Belongs to the RRM TET family.</text>
</comment>
<dbReference type="Gene3D" id="4.10.1060.10">
    <property type="entry name" value="Zinc finger, RanBP2-type"/>
    <property type="match status" value="1"/>
</dbReference>
<dbReference type="Pfam" id="PF00076">
    <property type="entry name" value="RRM_1"/>
    <property type="match status" value="1"/>
</dbReference>
<feature type="compositionally biased region" description="Gly residues" evidence="10">
    <location>
        <begin position="139"/>
        <end position="161"/>
    </location>
</feature>
<evidence type="ECO:0000259" key="12">
    <source>
        <dbReference type="PROSITE" id="PS50199"/>
    </source>
</evidence>
<feature type="region of interest" description="Disordered" evidence="10">
    <location>
        <begin position="187"/>
        <end position="232"/>
    </location>
</feature>
<evidence type="ECO:0000256" key="8">
    <source>
        <dbReference type="PROSITE-ProRule" id="PRU00176"/>
    </source>
</evidence>
<evidence type="ECO:0000313" key="14">
    <source>
        <dbReference type="Proteomes" id="UP000440578"/>
    </source>
</evidence>
<evidence type="ECO:0000256" key="2">
    <source>
        <dbReference type="ARBA" id="ARBA00008448"/>
    </source>
</evidence>
<dbReference type="InterPro" id="IPR034870">
    <property type="entry name" value="TET_fam"/>
</dbReference>
<dbReference type="InterPro" id="IPR036443">
    <property type="entry name" value="Znf_RanBP2_sf"/>
</dbReference>
<feature type="compositionally biased region" description="Basic and acidic residues" evidence="10">
    <location>
        <begin position="223"/>
        <end position="232"/>
    </location>
</feature>
<dbReference type="AlphaFoldDB" id="A0A6A4VW47"/>
<keyword evidence="4 9" id="KW-0863">Zinc-finger</keyword>
<dbReference type="Pfam" id="PF00641">
    <property type="entry name" value="Zn_ribbon_RanBP"/>
    <property type="match status" value="1"/>
</dbReference>
<reference evidence="13 14" key="1">
    <citation type="submission" date="2019-07" db="EMBL/GenBank/DDBJ databases">
        <title>Draft genome assembly of a fouling barnacle, Amphibalanus amphitrite (Darwin, 1854): The first reference genome for Thecostraca.</title>
        <authorList>
            <person name="Kim W."/>
        </authorList>
    </citation>
    <scope>NUCLEOTIDE SEQUENCE [LARGE SCALE GENOMIC DNA]</scope>
    <source>
        <strain evidence="13">SNU_AA5</strain>
        <tissue evidence="13">Soma without cirri and trophi</tissue>
    </source>
</reference>
<evidence type="ECO:0000256" key="3">
    <source>
        <dbReference type="ARBA" id="ARBA00022723"/>
    </source>
</evidence>
<dbReference type="GO" id="GO:0005634">
    <property type="term" value="C:nucleus"/>
    <property type="evidence" value="ECO:0007669"/>
    <property type="project" value="UniProtKB-SubCell"/>
</dbReference>
<keyword evidence="3" id="KW-0479">Metal-binding</keyword>
<evidence type="ECO:0000256" key="6">
    <source>
        <dbReference type="ARBA" id="ARBA00022884"/>
    </source>
</evidence>
<dbReference type="SUPFAM" id="SSF90209">
    <property type="entry name" value="Ran binding protein zinc finger-like"/>
    <property type="match status" value="1"/>
</dbReference>
<evidence type="ECO:0000256" key="10">
    <source>
        <dbReference type="SAM" id="MobiDB-lite"/>
    </source>
</evidence>
<dbReference type="SMART" id="SM00547">
    <property type="entry name" value="ZnF_RBZ"/>
    <property type="match status" value="1"/>
</dbReference>
<proteinExistence type="inferred from homology"/>
<dbReference type="InterPro" id="IPR012677">
    <property type="entry name" value="Nucleotide-bd_a/b_plait_sf"/>
</dbReference>
<dbReference type="GO" id="GO:0008270">
    <property type="term" value="F:zinc ion binding"/>
    <property type="evidence" value="ECO:0007669"/>
    <property type="project" value="UniProtKB-KW"/>
</dbReference>
<dbReference type="SUPFAM" id="SSF54928">
    <property type="entry name" value="RNA-binding domain, RBD"/>
    <property type="match status" value="1"/>
</dbReference>
<evidence type="ECO:0000256" key="1">
    <source>
        <dbReference type="ARBA" id="ARBA00004123"/>
    </source>
</evidence>
<gene>
    <name evidence="13" type="primary">TAF15</name>
    <name evidence="13" type="ORF">FJT64_003633</name>
</gene>
<feature type="compositionally biased region" description="Basic and acidic residues" evidence="10">
    <location>
        <begin position="129"/>
        <end position="138"/>
    </location>
</feature>
<dbReference type="GO" id="GO:0006355">
    <property type="term" value="P:regulation of DNA-templated transcription"/>
    <property type="evidence" value="ECO:0007669"/>
    <property type="project" value="InterPro"/>
</dbReference>
<dbReference type="CDD" id="cd12534">
    <property type="entry name" value="RRM_SARFH"/>
    <property type="match status" value="1"/>
</dbReference>
<dbReference type="InterPro" id="IPR000504">
    <property type="entry name" value="RRM_dom"/>
</dbReference>
<sequence length="232" mass="24236">MLSVGPCSGAPVCSGRPLTAARAAAGGYGDDDAGGGGYRQTFEDTIFVSGMPPDSSQEEIADFFGSIGRIKPDKRTGQPRIWMYKDKMTGQNKGECTVTYEDIEAARSAIGWFSGKEFRGNTIKVSMAERRTSTDRSRGGGGGRGGGGFRGRGRGGGGPPGAAGDWKCPNDECSNVNFAWRNECNRCQTPKADGGGGGGGGGFRGGRGGYRGGRDGGPMRSDYGGRDRDRPY</sequence>
<dbReference type="PROSITE" id="PS01358">
    <property type="entry name" value="ZF_RANBP2_1"/>
    <property type="match status" value="1"/>
</dbReference>
<dbReference type="Proteomes" id="UP000440578">
    <property type="component" value="Unassembled WGS sequence"/>
</dbReference>
<feature type="domain" description="RanBP2-type" evidence="12">
    <location>
        <begin position="162"/>
        <end position="193"/>
    </location>
</feature>
<dbReference type="PROSITE" id="PS50102">
    <property type="entry name" value="RRM"/>
    <property type="match status" value="1"/>
</dbReference>
<feature type="compositionally biased region" description="Gly residues" evidence="10">
    <location>
        <begin position="193"/>
        <end position="211"/>
    </location>
</feature>
<name>A0A6A4VW47_AMPAM</name>
<comment type="subcellular location">
    <subcellularLocation>
        <location evidence="1">Nucleus</location>
    </subcellularLocation>
</comment>
<dbReference type="Gene3D" id="3.30.70.330">
    <property type="match status" value="1"/>
</dbReference>
<keyword evidence="13" id="KW-0648">Protein biosynthesis</keyword>
<keyword evidence="5" id="KW-0862">Zinc</keyword>
<keyword evidence="7" id="KW-0539">Nucleus</keyword>
<dbReference type="SMART" id="SM00360">
    <property type="entry name" value="RRM"/>
    <property type="match status" value="1"/>
</dbReference>
<dbReference type="InterPro" id="IPR035979">
    <property type="entry name" value="RBD_domain_sf"/>
</dbReference>
<evidence type="ECO:0000256" key="4">
    <source>
        <dbReference type="ARBA" id="ARBA00022771"/>
    </source>
</evidence>
<dbReference type="PROSITE" id="PS50199">
    <property type="entry name" value="ZF_RANBP2_2"/>
    <property type="match status" value="1"/>
</dbReference>
<keyword evidence="6 8" id="KW-0694">RNA-binding</keyword>
<keyword evidence="14" id="KW-1185">Reference proteome</keyword>
<dbReference type="EMBL" id="VIIS01001394">
    <property type="protein sequence ID" value="KAF0299086.1"/>
    <property type="molecule type" value="Genomic_DNA"/>
</dbReference>
<feature type="domain" description="RRM" evidence="11">
    <location>
        <begin position="44"/>
        <end position="130"/>
    </location>
</feature>
<dbReference type="OrthoDB" id="21539at2759"/>
<protein>
    <submittedName>
        <fullName evidence="13">Transcription initiation factor TFIID subunit 15</fullName>
    </submittedName>
</protein>
<evidence type="ECO:0000259" key="11">
    <source>
        <dbReference type="PROSITE" id="PS50102"/>
    </source>
</evidence>
<evidence type="ECO:0000256" key="7">
    <source>
        <dbReference type="ARBA" id="ARBA00023242"/>
    </source>
</evidence>
<evidence type="ECO:0000256" key="5">
    <source>
        <dbReference type="ARBA" id="ARBA00022833"/>
    </source>
</evidence>
<evidence type="ECO:0000313" key="13">
    <source>
        <dbReference type="EMBL" id="KAF0299086.1"/>
    </source>
</evidence>
<accession>A0A6A4VW47</accession>
<keyword evidence="13" id="KW-0396">Initiation factor</keyword>
<comment type="caution">
    <text evidence="13">The sequence shown here is derived from an EMBL/GenBank/DDBJ whole genome shotgun (WGS) entry which is preliminary data.</text>
</comment>
<dbReference type="PANTHER" id="PTHR23238">
    <property type="entry name" value="RNA BINDING PROTEIN"/>
    <property type="match status" value="1"/>
</dbReference>
<feature type="region of interest" description="Disordered" evidence="10">
    <location>
        <begin position="129"/>
        <end position="167"/>
    </location>
</feature>
<dbReference type="GO" id="GO:0003743">
    <property type="term" value="F:translation initiation factor activity"/>
    <property type="evidence" value="ECO:0007669"/>
    <property type="project" value="UniProtKB-KW"/>
</dbReference>
<dbReference type="GO" id="GO:0003723">
    <property type="term" value="F:RNA binding"/>
    <property type="evidence" value="ECO:0007669"/>
    <property type="project" value="UniProtKB-UniRule"/>
</dbReference>
<dbReference type="InterPro" id="IPR001876">
    <property type="entry name" value="Znf_RanBP2"/>
</dbReference>
<organism evidence="13 14">
    <name type="scientific">Amphibalanus amphitrite</name>
    <name type="common">Striped barnacle</name>
    <name type="synonym">Balanus amphitrite</name>
    <dbReference type="NCBI Taxonomy" id="1232801"/>
    <lineage>
        <taxon>Eukaryota</taxon>
        <taxon>Metazoa</taxon>
        <taxon>Ecdysozoa</taxon>
        <taxon>Arthropoda</taxon>
        <taxon>Crustacea</taxon>
        <taxon>Multicrustacea</taxon>
        <taxon>Cirripedia</taxon>
        <taxon>Thoracica</taxon>
        <taxon>Thoracicalcarea</taxon>
        <taxon>Balanomorpha</taxon>
        <taxon>Balanoidea</taxon>
        <taxon>Balanidae</taxon>
        <taxon>Amphibalaninae</taxon>
        <taxon>Amphibalanus</taxon>
    </lineage>
</organism>